<dbReference type="Pfam" id="PF13488">
    <property type="entry name" value="Gly-zipper_Omp"/>
    <property type="match status" value="1"/>
</dbReference>
<dbReference type="EMBL" id="CU468230">
    <property type="protein sequence ID" value="CAP00922.1"/>
    <property type="molecule type" value="Genomic_DNA"/>
</dbReference>
<feature type="chain" id="PRO_5002757938" description="Glycine zipper domain-containing protein" evidence="1">
    <location>
        <begin position="24"/>
        <end position="109"/>
    </location>
</feature>
<sequence>MMKLNALLCSAVLATSMVTVAHADNTTHVAAASALGSIAGTAIGKSMGGTNGGYIGAALGAAGGSALGNKISKDRDADRSSKYWKKNTVIIVTNYRDEIGLKTPSGVFL</sequence>
<proteinExistence type="predicted"/>
<reference evidence="3 4" key="1">
    <citation type="journal article" date="2008" name="PLoS ONE">
        <title>Comparative analysis of Acinetobacters: three genomes for three lifestyles.</title>
        <authorList>
            <person name="Vallenet D."/>
            <person name="Nordmann P."/>
            <person name="Barbe V."/>
            <person name="Poirel L."/>
            <person name="Mangenot S."/>
            <person name="Bataille E."/>
            <person name="Dossat C."/>
            <person name="Gas S."/>
            <person name="Kreimeyer A."/>
            <person name="Lenoble P."/>
            <person name="Oztas S."/>
            <person name="Poulain J."/>
            <person name="Segurens B."/>
            <person name="Robert C."/>
            <person name="Abergel C."/>
            <person name="Claverie J.M."/>
            <person name="Raoult D."/>
            <person name="Medigue C."/>
            <person name="Weissenbach J."/>
            <person name="Cruveiller S."/>
        </authorList>
    </citation>
    <scope>NUCLEOTIDE SEQUENCE [LARGE SCALE GENOMIC DNA]</scope>
    <source>
        <strain evidence="3 4">SDF</strain>
    </source>
</reference>
<evidence type="ECO:0000313" key="3">
    <source>
        <dbReference type="EMBL" id="CAP00922.1"/>
    </source>
</evidence>
<protein>
    <recommendedName>
        <fullName evidence="2">Glycine zipper domain-containing protein</fullName>
    </recommendedName>
</protein>
<gene>
    <name evidence="3" type="ordered locus">ABSDF1582</name>
</gene>
<feature type="domain" description="Glycine zipper" evidence="2">
    <location>
        <begin position="33"/>
        <end position="74"/>
    </location>
</feature>
<name>B0VM22_ACIBS</name>
<accession>B0VM22</accession>
<feature type="signal peptide" evidence="1">
    <location>
        <begin position="1"/>
        <end position="23"/>
    </location>
</feature>
<evidence type="ECO:0000313" key="4">
    <source>
        <dbReference type="Proteomes" id="UP000001741"/>
    </source>
</evidence>
<keyword evidence="1" id="KW-0732">Signal</keyword>
<evidence type="ECO:0000259" key="2">
    <source>
        <dbReference type="Pfam" id="PF13488"/>
    </source>
</evidence>
<dbReference type="BioCyc" id="ABAU509170:GCL9-1283-MONOMER"/>
<dbReference type="AlphaFoldDB" id="B0VM22"/>
<dbReference type="InterPro" id="IPR039567">
    <property type="entry name" value="Gly-zipper"/>
</dbReference>
<dbReference type="Proteomes" id="UP000001741">
    <property type="component" value="Chromosome"/>
</dbReference>
<evidence type="ECO:0000256" key="1">
    <source>
        <dbReference type="SAM" id="SignalP"/>
    </source>
</evidence>
<dbReference type="KEGG" id="abm:ABSDF1582"/>
<dbReference type="HOGENOM" id="CLU_2178079_0_0_6"/>
<organism evidence="3 4">
    <name type="scientific">Acinetobacter baumannii (strain SDF)</name>
    <dbReference type="NCBI Taxonomy" id="509170"/>
    <lineage>
        <taxon>Bacteria</taxon>
        <taxon>Pseudomonadati</taxon>
        <taxon>Pseudomonadota</taxon>
        <taxon>Gammaproteobacteria</taxon>
        <taxon>Moraxellales</taxon>
        <taxon>Moraxellaceae</taxon>
        <taxon>Acinetobacter</taxon>
        <taxon>Acinetobacter calcoaceticus/baumannii complex</taxon>
    </lineage>
</organism>